<dbReference type="PANTHER" id="PTHR31009">
    <property type="entry name" value="S-ADENOSYL-L-METHIONINE:CARBOXYL METHYLTRANSFERASE FAMILY PROTEIN"/>
    <property type="match status" value="1"/>
</dbReference>
<keyword evidence="4" id="KW-0460">Magnesium</keyword>
<evidence type="ECO:0000256" key="3">
    <source>
        <dbReference type="ARBA" id="ARBA00022723"/>
    </source>
</evidence>
<sequence>MAATEENSKVCEAYPMKGGNGANSYANISIYQRGGAEASKEFVNKAIAELGLETLLSSKTFRIADLGCSVGPSTFFSVENIIQALQLKYKTLALSSQLPEFQVFFNDLNSNDFNLLFNSLSHNRQYYAAGVPGSFYGRLFPNNSIHLFYSSFSIPWISRVPKEVVNKNSPAWNKGRIFYSDAPDEVVRAYEAQHVEDMDCFLNARAQEIVNGGLMVLNVPGRQDGTPHSQTLPNVIFQILGSCLMDMARKGIVDEEKVDSFNLPNYLMSSKELEASIERNGCFSLERRENLHHFVAHDIVYKNPLLLASHIRGSLEGLIKQHFGDEILDELFDLYGKRLAEQQSIVVAGKAIVYSLSTFHWSECVEGLIKQHFGDEMLDKLFDLYRKKFEEQHSALESDKANSAPFLLRCKSN</sequence>
<reference evidence="5 6" key="1">
    <citation type="submission" date="2018-10" db="EMBL/GenBank/DDBJ databases">
        <title>A high-quality apple genome assembly.</title>
        <authorList>
            <person name="Hu J."/>
        </authorList>
    </citation>
    <scope>NUCLEOTIDE SEQUENCE [LARGE SCALE GENOMIC DNA]</scope>
    <source>
        <strain evidence="6">cv. HFTH1</strain>
        <tissue evidence="5">Young leaf</tissue>
    </source>
</reference>
<accession>A0A498JVS6</accession>
<dbReference type="GO" id="GO:0008168">
    <property type="term" value="F:methyltransferase activity"/>
    <property type="evidence" value="ECO:0007669"/>
    <property type="project" value="UniProtKB-KW"/>
</dbReference>
<name>A0A498JVS6_MALDO</name>
<dbReference type="GO" id="GO:0032259">
    <property type="term" value="P:methylation"/>
    <property type="evidence" value="ECO:0007669"/>
    <property type="project" value="UniProtKB-KW"/>
</dbReference>
<dbReference type="SUPFAM" id="SSF53335">
    <property type="entry name" value="S-adenosyl-L-methionine-dependent methyltransferases"/>
    <property type="match status" value="1"/>
</dbReference>
<dbReference type="EMBL" id="RDQH01000331">
    <property type="protein sequence ID" value="RXH99998.1"/>
    <property type="molecule type" value="Genomic_DNA"/>
</dbReference>
<evidence type="ECO:0000313" key="6">
    <source>
        <dbReference type="Proteomes" id="UP000290289"/>
    </source>
</evidence>
<dbReference type="Proteomes" id="UP000290289">
    <property type="component" value="Chromosome 5"/>
</dbReference>
<dbReference type="InterPro" id="IPR005299">
    <property type="entry name" value="MeTrfase_7"/>
</dbReference>
<dbReference type="Gene3D" id="3.40.50.150">
    <property type="entry name" value="Vaccinia Virus protein VP39"/>
    <property type="match status" value="1"/>
</dbReference>
<keyword evidence="6" id="KW-1185">Reference proteome</keyword>
<gene>
    <name evidence="5" type="ORF">DVH24_030489</name>
</gene>
<evidence type="ECO:0000256" key="4">
    <source>
        <dbReference type="ARBA" id="ARBA00022842"/>
    </source>
</evidence>
<keyword evidence="1" id="KW-0489">Methyltransferase</keyword>
<keyword evidence="3" id="KW-0479">Metal-binding</keyword>
<dbReference type="Gene3D" id="1.10.1200.270">
    <property type="entry name" value="Methyltransferase, alpha-helical capping domain"/>
    <property type="match status" value="1"/>
</dbReference>
<comment type="caution">
    <text evidence="5">The sequence shown here is derived from an EMBL/GenBank/DDBJ whole genome shotgun (WGS) entry which is preliminary data.</text>
</comment>
<dbReference type="InterPro" id="IPR042086">
    <property type="entry name" value="MeTrfase_capping"/>
</dbReference>
<proteinExistence type="predicted"/>
<organism evidence="5 6">
    <name type="scientific">Malus domestica</name>
    <name type="common">Apple</name>
    <name type="synonym">Pyrus malus</name>
    <dbReference type="NCBI Taxonomy" id="3750"/>
    <lineage>
        <taxon>Eukaryota</taxon>
        <taxon>Viridiplantae</taxon>
        <taxon>Streptophyta</taxon>
        <taxon>Embryophyta</taxon>
        <taxon>Tracheophyta</taxon>
        <taxon>Spermatophyta</taxon>
        <taxon>Magnoliopsida</taxon>
        <taxon>eudicotyledons</taxon>
        <taxon>Gunneridae</taxon>
        <taxon>Pentapetalae</taxon>
        <taxon>rosids</taxon>
        <taxon>fabids</taxon>
        <taxon>Rosales</taxon>
        <taxon>Rosaceae</taxon>
        <taxon>Amygdaloideae</taxon>
        <taxon>Maleae</taxon>
        <taxon>Malus</taxon>
    </lineage>
</organism>
<evidence type="ECO:0000256" key="2">
    <source>
        <dbReference type="ARBA" id="ARBA00022679"/>
    </source>
</evidence>
<evidence type="ECO:0000256" key="1">
    <source>
        <dbReference type="ARBA" id="ARBA00022603"/>
    </source>
</evidence>
<dbReference type="InterPro" id="IPR029063">
    <property type="entry name" value="SAM-dependent_MTases_sf"/>
</dbReference>
<dbReference type="AlphaFoldDB" id="A0A498JVS6"/>
<dbReference type="GO" id="GO:0046872">
    <property type="term" value="F:metal ion binding"/>
    <property type="evidence" value="ECO:0007669"/>
    <property type="project" value="UniProtKB-KW"/>
</dbReference>
<evidence type="ECO:0000313" key="5">
    <source>
        <dbReference type="EMBL" id="RXH99998.1"/>
    </source>
</evidence>
<dbReference type="Pfam" id="PF03492">
    <property type="entry name" value="Methyltransf_7"/>
    <property type="match status" value="1"/>
</dbReference>
<keyword evidence="2" id="KW-0808">Transferase</keyword>
<protein>
    <submittedName>
        <fullName evidence="5">Uncharacterized protein</fullName>
    </submittedName>
</protein>